<accession>A0A7R9V0W1</accession>
<dbReference type="InterPro" id="IPR011989">
    <property type="entry name" value="ARM-like"/>
</dbReference>
<dbReference type="AlphaFoldDB" id="A0A7R9V0W1"/>
<feature type="repeat" description="HEAT" evidence="3">
    <location>
        <begin position="201"/>
        <end position="239"/>
    </location>
</feature>
<dbReference type="GO" id="GO:0019888">
    <property type="term" value="F:protein phosphatase regulator activity"/>
    <property type="evidence" value="ECO:0007669"/>
    <property type="project" value="TreeGrafter"/>
</dbReference>
<dbReference type="Pfam" id="PF02985">
    <property type="entry name" value="HEAT"/>
    <property type="match status" value="2"/>
</dbReference>
<keyword evidence="1" id="KW-0677">Repeat</keyword>
<feature type="repeat" description="HEAT" evidence="3">
    <location>
        <begin position="240"/>
        <end position="278"/>
    </location>
</feature>
<dbReference type="InterPro" id="IPR000357">
    <property type="entry name" value="HEAT"/>
</dbReference>
<dbReference type="InterPro" id="IPR021133">
    <property type="entry name" value="HEAT_type_2"/>
</dbReference>
<dbReference type="InterPro" id="IPR054573">
    <property type="entry name" value="PP2A/SF3B1-like_HEAT"/>
</dbReference>
<organism evidence="5">
    <name type="scientific">Chlamydomonas euryale</name>
    <dbReference type="NCBI Taxonomy" id="1486919"/>
    <lineage>
        <taxon>Eukaryota</taxon>
        <taxon>Viridiplantae</taxon>
        <taxon>Chlorophyta</taxon>
        <taxon>core chlorophytes</taxon>
        <taxon>Chlorophyceae</taxon>
        <taxon>CS clade</taxon>
        <taxon>Chlamydomonadales</taxon>
        <taxon>Chlamydomonadaceae</taxon>
        <taxon>Chlamydomonas</taxon>
    </lineage>
</organism>
<feature type="domain" description="TOG" evidence="4">
    <location>
        <begin position="229"/>
        <end position="456"/>
    </location>
</feature>
<feature type="repeat" description="HEAT" evidence="3">
    <location>
        <begin position="279"/>
        <end position="317"/>
    </location>
</feature>
<dbReference type="PANTHER" id="PTHR10648">
    <property type="entry name" value="SERINE/THREONINE-PROTEIN PHOSPHATASE PP2A 65 KDA REGULATORY SUBUNIT"/>
    <property type="match status" value="1"/>
</dbReference>
<dbReference type="InterPro" id="IPR051023">
    <property type="entry name" value="PP2A_Regulatory_Subunit_A"/>
</dbReference>
<dbReference type="GO" id="GO:0000159">
    <property type="term" value="C:protein phosphatase type 2A complex"/>
    <property type="evidence" value="ECO:0007669"/>
    <property type="project" value="TreeGrafter"/>
</dbReference>
<feature type="repeat" description="HEAT" evidence="3">
    <location>
        <begin position="396"/>
        <end position="434"/>
    </location>
</feature>
<dbReference type="PROSITE" id="PS50077">
    <property type="entry name" value="HEAT_REPEAT"/>
    <property type="match status" value="11"/>
</dbReference>
<proteinExistence type="inferred from homology"/>
<dbReference type="EMBL" id="HBEC01002179">
    <property type="protein sequence ID" value="CAD8281007.1"/>
    <property type="molecule type" value="Transcribed_RNA"/>
</dbReference>
<evidence type="ECO:0000259" key="4">
    <source>
        <dbReference type="SMART" id="SM01349"/>
    </source>
</evidence>
<dbReference type="SMART" id="SM01349">
    <property type="entry name" value="TOG"/>
    <property type="match status" value="1"/>
</dbReference>
<dbReference type="GO" id="GO:0005634">
    <property type="term" value="C:nucleus"/>
    <property type="evidence" value="ECO:0007669"/>
    <property type="project" value="UniProtKB-ARBA"/>
</dbReference>
<dbReference type="InterPro" id="IPR034085">
    <property type="entry name" value="TOG"/>
</dbReference>
<comment type="similarity">
    <text evidence="2">Belongs to the phosphatase 2A regulatory subunit A family.</text>
</comment>
<dbReference type="Pfam" id="PF22646">
    <property type="entry name" value="PPP2R1A-like_HEAT"/>
    <property type="match status" value="1"/>
</dbReference>
<dbReference type="Gene3D" id="1.25.10.10">
    <property type="entry name" value="Leucine-rich Repeat Variant"/>
    <property type="match status" value="1"/>
</dbReference>
<dbReference type="PANTHER" id="PTHR10648:SF4">
    <property type="entry name" value="PROTEIN PHOSPHATASE 2 (FORMERLY 2A), REGULATORY SUBUNIT A, BETA ISOFORM-RELATED"/>
    <property type="match status" value="1"/>
</dbReference>
<feature type="repeat" description="HEAT" evidence="3">
    <location>
        <begin position="162"/>
        <end position="200"/>
    </location>
</feature>
<feature type="repeat" description="HEAT" evidence="3">
    <location>
        <begin position="85"/>
        <end position="123"/>
    </location>
</feature>
<feature type="repeat" description="HEAT" evidence="3">
    <location>
        <begin position="513"/>
        <end position="551"/>
    </location>
</feature>
<dbReference type="GO" id="GO:0005829">
    <property type="term" value="C:cytosol"/>
    <property type="evidence" value="ECO:0007669"/>
    <property type="project" value="TreeGrafter"/>
</dbReference>
<dbReference type="FunFam" id="1.25.10.10:FF:000062">
    <property type="entry name" value="Serine/threonine-protein phosphatase 2A regulatory subunit A alpha isoform"/>
    <property type="match status" value="1"/>
</dbReference>
<feature type="repeat" description="HEAT" evidence="3">
    <location>
        <begin position="357"/>
        <end position="395"/>
    </location>
</feature>
<evidence type="ECO:0000256" key="1">
    <source>
        <dbReference type="ARBA" id="ARBA00022737"/>
    </source>
</evidence>
<gene>
    <name evidence="5" type="ORF">CEUR00632_LOCUS1042</name>
</gene>
<feature type="repeat" description="HEAT" evidence="3">
    <location>
        <begin position="318"/>
        <end position="356"/>
    </location>
</feature>
<name>A0A7R9V0W1_9CHLO</name>
<feature type="repeat" description="HEAT" evidence="3">
    <location>
        <begin position="435"/>
        <end position="473"/>
    </location>
</feature>
<protein>
    <recommendedName>
        <fullName evidence="4">TOG domain-containing protein</fullName>
    </recommendedName>
</protein>
<dbReference type="SUPFAM" id="SSF48371">
    <property type="entry name" value="ARM repeat"/>
    <property type="match status" value="1"/>
</dbReference>
<evidence type="ECO:0000256" key="2">
    <source>
        <dbReference type="ARBA" id="ARBA00038332"/>
    </source>
</evidence>
<sequence length="582" mass="63781">MSDETLLPIAILIDELKSDEPLRRLNSISRLGTIALALGEDRTRTELIPFLNGNIDDEDEVLLAEAEQLGSFVPYIGGPSHAYLLLPLLENLATVEETIVRDKAVDSLCKIGAQLPDNAISDHFATLAKRLATGEWFTSRVSSTGLFATAYPRTTAAMKTELRQLYANLCRDETPMVRRSAAHKLGAFAKTVEREYVGRELLPLFTDLMSDDQDSVRLLAVESCSAFAVALSREDTVRQLLPVVLKFSQDKSWRVRYNVAAQLVDLCSAMGQDVTRSELLPVLVRLLCDSEAEVRVAAAGRVAAVSRLLDASQIVPSVIPCVAELSVDSSQAVRAALAGVVMELAPLLGKRATIDHLVPVFLQLLKDSFPDVRLNVISKLDQVNKVIGIELLAQSLLPAIKELVEDKHWRVRLAIVEHIPLLASQLGPDFFQEKLGPQCLLSLEDQVASIRDAAATTLQRIAKEFGGEWARDNLLPRVLPKISNGHYLYRMTVLHAISKLAMVVPADVLVGQMLPVFISAAKDQVPNVRFNVAKMLQRIAPLLERSIVAQRVRPCLSDLCDDSDVDVRDFATVALAAVDAAA</sequence>
<evidence type="ECO:0000256" key="3">
    <source>
        <dbReference type="PROSITE-ProRule" id="PRU00103"/>
    </source>
</evidence>
<evidence type="ECO:0000313" key="5">
    <source>
        <dbReference type="EMBL" id="CAD8281007.1"/>
    </source>
</evidence>
<feature type="repeat" description="HEAT" evidence="3">
    <location>
        <begin position="552"/>
        <end position="582"/>
    </location>
</feature>
<reference evidence="5" key="1">
    <citation type="submission" date="2021-01" db="EMBL/GenBank/DDBJ databases">
        <authorList>
            <person name="Corre E."/>
            <person name="Pelletier E."/>
            <person name="Niang G."/>
            <person name="Scheremetjew M."/>
            <person name="Finn R."/>
            <person name="Kale V."/>
            <person name="Holt S."/>
            <person name="Cochrane G."/>
            <person name="Meng A."/>
            <person name="Brown T."/>
            <person name="Cohen L."/>
        </authorList>
    </citation>
    <scope>NUCLEOTIDE SEQUENCE</scope>
    <source>
        <strain evidence="5">CCMP219</strain>
    </source>
</reference>
<dbReference type="InterPro" id="IPR016024">
    <property type="entry name" value="ARM-type_fold"/>
</dbReference>